<keyword evidence="2" id="KW-1185">Reference proteome</keyword>
<dbReference type="GO" id="GO:0007508">
    <property type="term" value="P:larval heart development"/>
    <property type="evidence" value="ECO:0007669"/>
    <property type="project" value="TreeGrafter"/>
</dbReference>
<evidence type="ECO:0008006" key="3">
    <source>
        <dbReference type="Google" id="ProtNLM"/>
    </source>
</evidence>
<sequence length="247" mass="27797">MSTKEFSNLGKSEDTWTFPSCSKLNNSSTKVYFIPSGDDSKHASLNISTNLLLLDSISDSSIPSTSGSSINSTSFNTTSFSADIPITTSSPKPAITKPTPKKELRLLNNKLPESKKKGQYPTRTSQAFLDTIADNGLGQIVDFSTRKENTLDLMLTAHPSFKLRCKPLLDMACKPLKPKPVRRKIYLWKKKTEICKIKEYLETFKTSFKNISDRTVESIWQSFKSEIKKTIEKRVPTKKTQGRHTHP</sequence>
<dbReference type="Proteomes" id="UP000507470">
    <property type="component" value="Unassembled WGS sequence"/>
</dbReference>
<dbReference type="PANTHER" id="PTHR33395:SF22">
    <property type="entry name" value="REVERSE TRANSCRIPTASE DOMAIN-CONTAINING PROTEIN"/>
    <property type="match status" value="1"/>
</dbReference>
<dbReference type="GO" id="GO:0061343">
    <property type="term" value="P:cell adhesion involved in heart morphogenesis"/>
    <property type="evidence" value="ECO:0007669"/>
    <property type="project" value="TreeGrafter"/>
</dbReference>
<name>A0A6J8CJW5_MYTCO</name>
<organism evidence="1 2">
    <name type="scientific">Mytilus coruscus</name>
    <name type="common">Sea mussel</name>
    <dbReference type="NCBI Taxonomy" id="42192"/>
    <lineage>
        <taxon>Eukaryota</taxon>
        <taxon>Metazoa</taxon>
        <taxon>Spiralia</taxon>
        <taxon>Lophotrochozoa</taxon>
        <taxon>Mollusca</taxon>
        <taxon>Bivalvia</taxon>
        <taxon>Autobranchia</taxon>
        <taxon>Pteriomorphia</taxon>
        <taxon>Mytilida</taxon>
        <taxon>Mytiloidea</taxon>
        <taxon>Mytilidae</taxon>
        <taxon>Mytilinae</taxon>
        <taxon>Mytilus</taxon>
    </lineage>
</organism>
<proteinExistence type="predicted"/>
<dbReference type="OrthoDB" id="10027367at2759"/>
<evidence type="ECO:0000313" key="1">
    <source>
        <dbReference type="EMBL" id="CAC5395190.1"/>
    </source>
</evidence>
<reference evidence="1 2" key="1">
    <citation type="submission" date="2020-06" db="EMBL/GenBank/DDBJ databases">
        <authorList>
            <person name="Li R."/>
            <person name="Bekaert M."/>
        </authorList>
    </citation>
    <scope>NUCLEOTIDE SEQUENCE [LARGE SCALE GENOMIC DNA]</scope>
    <source>
        <strain evidence="2">wild</strain>
    </source>
</reference>
<dbReference type="PANTHER" id="PTHR33395">
    <property type="entry name" value="TRANSCRIPTASE, PUTATIVE-RELATED-RELATED"/>
    <property type="match status" value="1"/>
</dbReference>
<accession>A0A6J8CJW5</accession>
<dbReference type="GO" id="GO:0031012">
    <property type="term" value="C:extracellular matrix"/>
    <property type="evidence" value="ECO:0007669"/>
    <property type="project" value="TreeGrafter"/>
</dbReference>
<dbReference type="EMBL" id="CACVKT020005441">
    <property type="protein sequence ID" value="CAC5395190.1"/>
    <property type="molecule type" value="Genomic_DNA"/>
</dbReference>
<dbReference type="AlphaFoldDB" id="A0A6J8CJW5"/>
<protein>
    <recommendedName>
        <fullName evidence="3">BEN domain-containing protein</fullName>
    </recommendedName>
</protein>
<gene>
    <name evidence="1" type="ORF">MCOR_29879</name>
</gene>
<evidence type="ECO:0000313" key="2">
    <source>
        <dbReference type="Proteomes" id="UP000507470"/>
    </source>
</evidence>